<evidence type="ECO:0000259" key="1">
    <source>
        <dbReference type="Pfam" id="PF07777"/>
    </source>
</evidence>
<dbReference type="Pfam" id="PF07777">
    <property type="entry name" value="MFMR"/>
    <property type="match status" value="1"/>
</dbReference>
<reference evidence="2" key="1">
    <citation type="submission" date="2022-12" db="EMBL/GenBank/DDBJ databases">
        <title>Draft genome assemblies for two species of Escallonia (Escalloniales).</title>
        <authorList>
            <person name="Chanderbali A."/>
            <person name="Dervinis C."/>
            <person name="Anghel I."/>
            <person name="Soltis D."/>
            <person name="Soltis P."/>
            <person name="Zapata F."/>
        </authorList>
    </citation>
    <scope>NUCLEOTIDE SEQUENCE</scope>
    <source>
        <strain evidence="2">UCBG64.0493</strain>
        <tissue evidence="2">Leaf</tissue>
    </source>
</reference>
<protein>
    <recommendedName>
        <fullName evidence="1">G-box binding protein multifunctional mosaic region domain-containing protein</fullName>
    </recommendedName>
</protein>
<organism evidence="2 3">
    <name type="scientific">Escallonia herrerae</name>
    <dbReference type="NCBI Taxonomy" id="1293975"/>
    <lineage>
        <taxon>Eukaryota</taxon>
        <taxon>Viridiplantae</taxon>
        <taxon>Streptophyta</taxon>
        <taxon>Embryophyta</taxon>
        <taxon>Tracheophyta</taxon>
        <taxon>Spermatophyta</taxon>
        <taxon>Magnoliopsida</taxon>
        <taxon>eudicotyledons</taxon>
        <taxon>Gunneridae</taxon>
        <taxon>Pentapetalae</taxon>
        <taxon>asterids</taxon>
        <taxon>campanulids</taxon>
        <taxon>Escalloniales</taxon>
        <taxon>Escalloniaceae</taxon>
        <taxon>Escallonia</taxon>
    </lineage>
</organism>
<name>A0AA88WEJ8_9ASTE</name>
<dbReference type="InterPro" id="IPR012900">
    <property type="entry name" value="MFMR"/>
</dbReference>
<comment type="caution">
    <text evidence="2">The sequence shown here is derived from an EMBL/GenBank/DDBJ whole genome shotgun (WGS) entry which is preliminary data.</text>
</comment>
<feature type="domain" description="G-box binding protein multifunctional mosaic region" evidence="1">
    <location>
        <begin position="66"/>
        <end position="94"/>
    </location>
</feature>
<keyword evidence="3" id="KW-1185">Reference proteome</keyword>
<evidence type="ECO:0000313" key="2">
    <source>
        <dbReference type="EMBL" id="KAK3025687.1"/>
    </source>
</evidence>
<evidence type="ECO:0000313" key="3">
    <source>
        <dbReference type="Proteomes" id="UP001188597"/>
    </source>
</evidence>
<dbReference type="Proteomes" id="UP001188597">
    <property type="component" value="Unassembled WGS sequence"/>
</dbReference>
<accession>A0AA88WEJ8</accession>
<dbReference type="AlphaFoldDB" id="A0AA88WEJ8"/>
<sequence>MATVIRHGEGTMSTVCTLRAGDWKCYMKQQSGVYSDKLDAALDLNESKHGVKIEWSDCCTVGLLVQFMPTYATPPHPHVAVYPHGGIYAHPSTPPTARMHNMPLRILRY</sequence>
<dbReference type="EMBL" id="JAVXUP010000536">
    <property type="protein sequence ID" value="KAK3025687.1"/>
    <property type="molecule type" value="Genomic_DNA"/>
</dbReference>
<proteinExistence type="predicted"/>
<gene>
    <name evidence="2" type="ORF">RJ639_042027</name>
</gene>